<dbReference type="AlphaFoldDB" id="A0A7X6M925"/>
<dbReference type="EMBL" id="JAAXPG010000002">
    <property type="protein sequence ID" value="NKY96704.1"/>
    <property type="molecule type" value="Genomic_DNA"/>
</dbReference>
<keyword evidence="2" id="KW-1185">Reference proteome</keyword>
<dbReference type="Proteomes" id="UP000553209">
    <property type="component" value="Unassembled WGS sequence"/>
</dbReference>
<evidence type="ECO:0000313" key="2">
    <source>
        <dbReference type="Proteomes" id="UP000553209"/>
    </source>
</evidence>
<dbReference type="RefSeq" id="WP_061080268.1">
    <property type="nucleotide sequence ID" value="NZ_JAAXPG010000002.1"/>
</dbReference>
<sequence>MSTAIALTSWNIRRSKDPSILLFRRPWDAEEQTAHVEDVDAGLRLLRALEAIESHFEEWCVGIRSGLAQDGRGVFWGQVPGEGVVYARTAAELERKIVDALAALNL</sequence>
<proteinExistence type="predicted"/>
<gene>
    <name evidence="1" type="ORF">HGB44_03305</name>
</gene>
<comment type="caution">
    <text evidence="1">The sequence shown here is derived from an EMBL/GenBank/DDBJ whole genome shotgun (WGS) entry which is preliminary data.</text>
</comment>
<organism evidence="1 2">
    <name type="scientific">Nocardiopsis alborubida</name>
    <dbReference type="NCBI Taxonomy" id="146802"/>
    <lineage>
        <taxon>Bacteria</taxon>
        <taxon>Bacillati</taxon>
        <taxon>Actinomycetota</taxon>
        <taxon>Actinomycetes</taxon>
        <taxon>Streptosporangiales</taxon>
        <taxon>Nocardiopsidaceae</taxon>
        <taxon>Nocardiopsis</taxon>
    </lineage>
</organism>
<reference evidence="1 2" key="1">
    <citation type="submission" date="2020-04" db="EMBL/GenBank/DDBJ databases">
        <title>MicrobeNet Type strains.</title>
        <authorList>
            <person name="Nicholson A.C."/>
        </authorList>
    </citation>
    <scope>NUCLEOTIDE SEQUENCE [LARGE SCALE GENOMIC DNA]</scope>
    <source>
        <strain evidence="1 2">ATCC 23612</strain>
    </source>
</reference>
<protein>
    <submittedName>
        <fullName evidence="1">Uncharacterized protein</fullName>
    </submittedName>
</protein>
<accession>A0A7X6M925</accession>
<evidence type="ECO:0000313" key="1">
    <source>
        <dbReference type="EMBL" id="NKY96704.1"/>
    </source>
</evidence>
<name>A0A7X6M925_9ACTN</name>